<dbReference type="InterPro" id="IPR010432">
    <property type="entry name" value="RDD"/>
</dbReference>
<evidence type="ECO:0000256" key="4">
    <source>
        <dbReference type="ARBA" id="ARBA00022989"/>
    </source>
</evidence>
<keyword evidence="4 6" id="KW-1133">Transmembrane helix</keyword>
<evidence type="ECO:0000313" key="9">
    <source>
        <dbReference type="Proteomes" id="UP000808761"/>
    </source>
</evidence>
<dbReference type="Proteomes" id="UP000808761">
    <property type="component" value="Unassembled WGS sequence"/>
</dbReference>
<protein>
    <submittedName>
        <fullName evidence="8">RDD family protein</fullName>
    </submittedName>
</protein>
<evidence type="ECO:0000256" key="2">
    <source>
        <dbReference type="ARBA" id="ARBA00022475"/>
    </source>
</evidence>
<comment type="subcellular location">
    <subcellularLocation>
        <location evidence="1">Cell membrane</location>
        <topology evidence="1">Multi-pass membrane protein</topology>
    </subcellularLocation>
</comment>
<comment type="caution">
    <text evidence="8">The sequence shown here is derived from an EMBL/GenBank/DDBJ whole genome shotgun (WGS) entry which is preliminary data.</text>
</comment>
<feature type="domain" description="RDD" evidence="7">
    <location>
        <begin position="21"/>
        <end position="151"/>
    </location>
</feature>
<feature type="transmembrane region" description="Helical" evidence="6">
    <location>
        <begin position="29"/>
        <end position="51"/>
    </location>
</feature>
<sequence>MNSQSSSALYAAVPNEKSPAYAGFIRRSLAFAIDSLIIASFIYLTGHGAVAATGPEGADGWHIFRLAALMGFFSIVFPFVYFAWFHANGGQTPGKKAVGIKVAGYDGGDVSSARCVFRTLAYPVSALFFFLGFLWPVFDRRGQAWHDKIAGTVVLDS</sequence>
<organism evidence="8 9">
    <name type="scientific">Candidatus Saganbacteria bacterium</name>
    <dbReference type="NCBI Taxonomy" id="2575572"/>
    <lineage>
        <taxon>Bacteria</taxon>
        <taxon>Bacillati</taxon>
        <taxon>Saganbacteria</taxon>
    </lineage>
</organism>
<dbReference type="GO" id="GO:0005886">
    <property type="term" value="C:plasma membrane"/>
    <property type="evidence" value="ECO:0007669"/>
    <property type="project" value="UniProtKB-SubCell"/>
</dbReference>
<keyword evidence="5 6" id="KW-0472">Membrane</keyword>
<gene>
    <name evidence="8" type="ORF">HZB08_02075</name>
</gene>
<evidence type="ECO:0000259" key="7">
    <source>
        <dbReference type="Pfam" id="PF06271"/>
    </source>
</evidence>
<reference evidence="8" key="1">
    <citation type="submission" date="2020-07" db="EMBL/GenBank/DDBJ databases">
        <title>Huge and variable diversity of episymbiotic CPR bacteria and DPANN archaea in groundwater ecosystems.</title>
        <authorList>
            <person name="He C.Y."/>
            <person name="Keren R."/>
            <person name="Whittaker M."/>
            <person name="Farag I.F."/>
            <person name="Doudna J."/>
            <person name="Cate J.H.D."/>
            <person name="Banfield J.F."/>
        </authorList>
    </citation>
    <scope>NUCLEOTIDE SEQUENCE</scope>
    <source>
        <strain evidence="8">NC_groundwater_1860_Pr3_B-0.1um_51_7</strain>
    </source>
</reference>
<dbReference type="InterPro" id="IPR051791">
    <property type="entry name" value="Pra-immunoreactive"/>
</dbReference>
<dbReference type="AlphaFoldDB" id="A0A9D6UL23"/>
<dbReference type="Pfam" id="PF06271">
    <property type="entry name" value="RDD"/>
    <property type="match status" value="1"/>
</dbReference>
<name>A0A9D6UL23_UNCSA</name>
<dbReference type="EMBL" id="JACRKR010000102">
    <property type="protein sequence ID" value="MBI5078788.1"/>
    <property type="molecule type" value="Genomic_DNA"/>
</dbReference>
<proteinExistence type="predicted"/>
<evidence type="ECO:0000256" key="5">
    <source>
        <dbReference type="ARBA" id="ARBA00023136"/>
    </source>
</evidence>
<accession>A0A9D6UL23</accession>
<evidence type="ECO:0000313" key="8">
    <source>
        <dbReference type="EMBL" id="MBI5078788.1"/>
    </source>
</evidence>
<dbReference type="PANTHER" id="PTHR36115:SF4">
    <property type="entry name" value="MEMBRANE PROTEIN"/>
    <property type="match status" value="1"/>
</dbReference>
<keyword evidence="2" id="KW-1003">Cell membrane</keyword>
<evidence type="ECO:0000256" key="1">
    <source>
        <dbReference type="ARBA" id="ARBA00004651"/>
    </source>
</evidence>
<feature type="transmembrane region" description="Helical" evidence="6">
    <location>
        <begin position="63"/>
        <end position="84"/>
    </location>
</feature>
<evidence type="ECO:0000256" key="6">
    <source>
        <dbReference type="SAM" id="Phobius"/>
    </source>
</evidence>
<dbReference type="PANTHER" id="PTHR36115">
    <property type="entry name" value="PROLINE-RICH ANTIGEN HOMOLOG-RELATED"/>
    <property type="match status" value="1"/>
</dbReference>
<feature type="transmembrane region" description="Helical" evidence="6">
    <location>
        <begin position="120"/>
        <end position="138"/>
    </location>
</feature>
<evidence type="ECO:0000256" key="3">
    <source>
        <dbReference type="ARBA" id="ARBA00022692"/>
    </source>
</evidence>
<keyword evidence="3 6" id="KW-0812">Transmembrane</keyword>